<feature type="coiled-coil region" evidence="1">
    <location>
        <begin position="500"/>
        <end position="527"/>
    </location>
</feature>
<sequence length="590" mass="65961">MGLTDMNEVPKDLVFDARSAFSADGEQLKTSCKKMEINFEFRLLNDAKTITVKAGSFDVVTHERFLMIAAIHGGVKINWGRLLFNLLKDMGAPDLELGESKAFPPLKILTAKTVGTYIAKNKSINAEEVLEMPVEKMVKKAATKMRPSPAAVEPAAKKKRTTVGRAAPTEKNLALVTVVQDVEPISVVPAVITETAEIETEEMETIEPVVMETTEIETDETESKIDVPSITNFDEDSSLKVLSNEEGPLVETEKEKEKEKEKDKEKEKEKEKMIDSEDTEPLNKVLACTETSTSDEESMSIDDLLAQIPEDMMLPSYTTAEPTKIKFGYDIQIRERYWHKANIPKVAATPKGRSPLSRRWLKGIRPKRCSHAHLISSSSSQSENPNFSSPNFSNDSPMHFTVDDIHEISSSDEVLPVEETTVVTPQVSLPTVVPSTDYTKSFAQLQATVDQISLEQVQTRFHIDELNVALSKKISNLETTFLTASYNQDQVVLVQNNVLRKEMQVQMAALSTELDDICKEIQDHKAAIAHDMIEFHVESKENFQTLSAHLYEIIAYINRGHDDKKGEDSNSRGPQHPEDRSRPGPEDSGR</sequence>
<proteinExistence type="predicted"/>
<accession>A0A2Z7AIH7</accession>
<evidence type="ECO:0000256" key="2">
    <source>
        <dbReference type="SAM" id="MobiDB-lite"/>
    </source>
</evidence>
<reference evidence="3 4" key="1">
    <citation type="journal article" date="2015" name="Proc. Natl. Acad. Sci. U.S.A.">
        <title>The resurrection genome of Boea hygrometrica: A blueprint for survival of dehydration.</title>
        <authorList>
            <person name="Xiao L."/>
            <person name="Yang G."/>
            <person name="Zhang L."/>
            <person name="Yang X."/>
            <person name="Zhao S."/>
            <person name="Ji Z."/>
            <person name="Zhou Q."/>
            <person name="Hu M."/>
            <person name="Wang Y."/>
            <person name="Chen M."/>
            <person name="Xu Y."/>
            <person name="Jin H."/>
            <person name="Xiao X."/>
            <person name="Hu G."/>
            <person name="Bao F."/>
            <person name="Hu Y."/>
            <person name="Wan P."/>
            <person name="Li L."/>
            <person name="Deng X."/>
            <person name="Kuang T."/>
            <person name="Xiang C."/>
            <person name="Zhu J.K."/>
            <person name="Oliver M.J."/>
            <person name="He Y."/>
        </authorList>
    </citation>
    <scope>NUCLEOTIDE SEQUENCE [LARGE SCALE GENOMIC DNA]</scope>
    <source>
        <strain evidence="4">cv. XS01</strain>
    </source>
</reference>
<gene>
    <name evidence="3" type="ORF">F511_11925</name>
</gene>
<dbReference type="AlphaFoldDB" id="A0A2Z7AIH7"/>
<evidence type="ECO:0000256" key="1">
    <source>
        <dbReference type="SAM" id="Coils"/>
    </source>
</evidence>
<feature type="region of interest" description="Disordered" evidence="2">
    <location>
        <begin position="236"/>
        <end position="280"/>
    </location>
</feature>
<keyword evidence="1" id="KW-0175">Coiled coil</keyword>
<keyword evidence="4" id="KW-1185">Reference proteome</keyword>
<feature type="region of interest" description="Disordered" evidence="2">
    <location>
        <begin position="561"/>
        <end position="590"/>
    </location>
</feature>
<organism evidence="3 4">
    <name type="scientific">Dorcoceras hygrometricum</name>
    <dbReference type="NCBI Taxonomy" id="472368"/>
    <lineage>
        <taxon>Eukaryota</taxon>
        <taxon>Viridiplantae</taxon>
        <taxon>Streptophyta</taxon>
        <taxon>Embryophyta</taxon>
        <taxon>Tracheophyta</taxon>
        <taxon>Spermatophyta</taxon>
        <taxon>Magnoliopsida</taxon>
        <taxon>eudicotyledons</taxon>
        <taxon>Gunneridae</taxon>
        <taxon>Pentapetalae</taxon>
        <taxon>asterids</taxon>
        <taxon>lamiids</taxon>
        <taxon>Lamiales</taxon>
        <taxon>Gesneriaceae</taxon>
        <taxon>Didymocarpoideae</taxon>
        <taxon>Trichosporeae</taxon>
        <taxon>Loxocarpinae</taxon>
        <taxon>Dorcoceras</taxon>
    </lineage>
</organism>
<feature type="region of interest" description="Disordered" evidence="2">
    <location>
        <begin position="373"/>
        <end position="395"/>
    </location>
</feature>
<protein>
    <recommendedName>
        <fullName evidence="5">Splicing factor 3B subunit 1-like</fullName>
    </recommendedName>
</protein>
<dbReference type="Proteomes" id="UP000250235">
    <property type="component" value="Unassembled WGS sequence"/>
</dbReference>
<evidence type="ECO:0000313" key="3">
    <source>
        <dbReference type="EMBL" id="KZV19004.1"/>
    </source>
</evidence>
<dbReference type="OrthoDB" id="660555at2759"/>
<name>A0A2Z7AIH7_9LAMI</name>
<dbReference type="EMBL" id="KV017157">
    <property type="protein sequence ID" value="KZV19004.1"/>
    <property type="molecule type" value="Genomic_DNA"/>
</dbReference>
<feature type="compositionally biased region" description="Low complexity" evidence="2">
    <location>
        <begin position="376"/>
        <end position="395"/>
    </location>
</feature>
<feature type="compositionally biased region" description="Basic and acidic residues" evidence="2">
    <location>
        <begin position="251"/>
        <end position="275"/>
    </location>
</feature>
<evidence type="ECO:0008006" key="5">
    <source>
        <dbReference type="Google" id="ProtNLM"/>
    </source>
</evidence>
<feature type="region of interest" description="Disordered" evidence="2">
    <location>
        <begin position="212"/>
        <end position="231"/>
    </location>
</feature>
<evidence type="ECO:0000313" key="4">
    <source>
        <dbReference type="Proteomes" id="UP000250235"/>
    </source>
</evidence>
<feature type="region of interest" description="Disordered" evidence="2">
    <location>
        <begin position="145"/>
        <end position="164"/>
    </location>
</feature>